<proteinExistence type="predicted"/>
<dbReference type="RefSeq" id="WP_324669094.1">
    <property type="nucleotide sequence ID" value="NZ_CP141614.1"/>
</dbReference>
<name>A0ABZ1BQ19_9FIRM</name>
<evidence type="ECO:0000313" key="1">
    <source>
        <dbReference type="EMBL" id="WRP14723.1"/>
    </source>
</evidence>
<protein>
    <submittedName>
        <fullName evidence="1">Uncharacterized protein</fullName>
    </submittedName>
</protein>
<dbReference type="EMBL" id="CP141614">
    <property type="protein sequence ID" value="WRP14723.1"/>
    <property type="molecule type" value="Genomic_DNA"/>
</dbReference>
<gene>
    <name evidence="1" type="ORF">VLY81_00705</name>
</gene>
<keyword evidence="2" id="KW-1185">Reference proteome</keyword>
<sequence>MATVRRLVRRAWAEAPGVLARLQEWWGELGGGLPTGPPVLQPPEDDPLGACLDFAETLRQGVRQAHPGPTATGLLDIVNLLLQGDPAWL</sequence>
<dbReference type="Proteomes" id="UP001333102">
    <property type="component" value="Chromosome"/>
</dbReference>
<accession>A0ABZ1BQ19</accession>
<organism evidence="1 2">
    <name type="scientific">Geochorda subterranea</name>
    <dbReference type="NCBI Taxonomy" id="3109564"/>
    <lineage>
        <taxon>Bacteria</taxon>
        <taxon>Bacillati</taxon>
        <taxon>Bacillota</taxon>
        <taxon>Limnochordia</taxon>
        <taxon>Limnochordales</taxon>
        <taxon>Geochordaceae</taxon>
        <taxon>Geochorda</taxon>
    </lineage>
</organism>
<reference evidence="2" key="1">
    <citation type="submission" date="2023-12" db="EMBL/GenBank/DDBJ databases">
        <title>Novel isolates from deep terrestrial aquifers shed light on the physiology and ecology of the class Limnochordia.</title>
        <authorList>
            <person name="Karnachuk O.V."/>
            <person name="Lukina A.P."/>
            <person name="Avakyan M.R."/>
            <person name="Kadnikov V."/>
            <person name="Begmatov S."/>
            <person name="Beletsky A.V."/>
            <person name="Mardanov A.V."/>
            <person name="Ravin N.V."/>
        </authorList>
    </citation>
    <scope>NUCLEOTIDE SEQUENCE [LARGE SCALE GENOMIC DNA]</scope>
    <source>
        <strain evidence="2">LN</strain>
    </source>
</reference>
<evidence type="ECO:0000313" key="2">
    <source>
        <dbReference type="Proteomes" id="UP001333102"/>
    </source>
</evidence>